<dbReference type="PANTHER" id="PTHR35526">
    <property type="entry name" value="ANTI-SIGMA-F FACTOR RSBW-RELATED"/>
    <property type="match status" value="1"/>
</dbReference>
<evidence type="ECO:0000313" key="3">
    <source>
        <dbReference type="EMBL" id="MQT01542.1"/>
    </source>
</evidence>
<dbReference type="Pfam" id="PF13581">
    <property type="entry name" value="HATPase_c_2"/>
    <property type="match status" value="1"/>
</dbReference>
<proteinExistence type="predicted"/>
<dbReference type="GO" id="GO:0004674">
    <property type="term" value="F:protein serine/threonine kinase activity"/>
    <property type="evidence" value="ECO:0007669"/>
    <property type="project" value="UniProtKB-KW"/>
</dbReference>
<dbReference type="Gene3D" id="3.30.565.10">
    <property type="entry name" value="Histidine kinase-like ATPase, C-terminal domain"/>
    <property type="match status" value="1"/>
</dbReference>
<keyword evidence="1" id="KW-0418">Kinase</keyword>
<keyword evidence="4" id="KW-1185">Reference proteome</keyword>
<organism evidence="3 4">
    <name type="scientific">Streptomyces jumonjinensis</name>
    <dbReference type="NCBI Taxonomy" id="1945"/>
    <lineage>
        <taxon>Bacteria</taxon>
        <taxon>Bacillati</taxon>
        <taxon>Actinomycetota</taxon>
        <taxon>Actinomycetes</taxon>
        <taxon>Kitasatosporales</taxon>
        <taxon>Streptomycetaceae</taxon>
        <taxon>Streptomyces</taxon>
    </lineage>
</organism>
<dbReference type="PANTHER" id="PTHR35526:SF3">
    <property type="entry name" value="ANTI-SIGMA-F FACTOR RSBW"/>
    <property type="match status" value="1"/>
</dbReference>
<dbReference type="GO" id="GO:0005524">
    <property type="term" value="F:ATP binding"/>
    <property type="evidence" value="ECO:0007669"/>
    <property type="project" value="UniProtKB-KW"/>
</dbReference>
<keyword evidence="1" id="KW-0808">Transferase</keyword>
<keyword evidence="1" id="KW-0723">Serine/threonine-protein kinase</keyword>
<dbReference type="InterPro" id="IPR003594">
    <property type="entry name" value="HATPase_dom"/>
</dbReference>
<accession>A0A646KGY6</accession>
<evidence type="ECO:0000313" key="4">
    <source>
        <dbReference type="Proteomes" id="UP000419138"/>
    </source>
</evidence>
<dbReference type="AlphaFoldDB" id="A0A646KGY6"/>
<evidence type="ECO:0000256" key="1">
    <source>
        <dbReference type="ARBA" id="ARBA00022527"/>
    </source>
</evidence>
<keyword evidence="3" id="KW-0067">ATP-binding</keyword>
<evidence type="ECO:0000259" key="2">
    <source>
        <dbReference type="Pfam" id="PF13581"/>
    </source>
</evidence>
<comment type="caution">
    <text evidence="3">The sequence shown here is derived from an EMBL/GenBank/DDBJ whole genome shotgun (WGS) entry which is preliminary data.</text>
</comment>
<dbReference type="SUPFAM" id="SSF55874">
    <property type="entry name" value="ATPase domain of HSP90 chaperone/DNA topoisomerase II/histidine kinase"/>
    <property type="match status" value="1"/>
</dbReference>
<dbReference type="Proteomes" id="UP000419138">
    <property type="component" value="Unassembled WGS sequence"/>
</dbReference>
<protein>
    <submittedName>
        <fullName evidence="3">ATP-binding protein</fullName>
    </submittedName>
</protein>
<dbReference type="InterPro" id="IPR050267">
    <property type="entry name" value="Anti-sigma-factor_SerPK"/>
</dbReference>
<dbReference type="RefSeq" id="WP_323391892.1">
    <property type="nucleotide sequence ID" value="NZ_JBEPDZ010000005.1"/>
</dbReference>
<reference evidence="3 4" key="1">
    <citation type="submission" date="2019-05" db="EMBL/GenBank/DDBJ databases">
        <title>Comparative genomics and metabolomics analyses of clavulanic acid producing Streptomyces species provides insight into specialized metabolism and evolution of beta-lactam biosynthetic gene clusters.</title>
        <authorList>
            <person name="Moore M.A."/>
            <person name="Cruz-Morales P."/>
            <person name="Barona Gomez F."/>
            <person name="Kapil T."/>
        </authorList>
    </citation>
    <scope>NUCLEOTIDE SEQUENCE [LARGE SCALE GENOMIC DNA]</scope>
    <source>
        <strain evidence="3 4">NRRL 5741</strain>
    </source>
</reference>
<sequence>MSFSDTVETSWQFPRTPRTAGSARSLLREQLAAWRITGDAVDAAELLLSELVANAIRHANAPGGDELGVRLAYGDGMLRVEVSDTDSRHPEPRVAEADDEGGRGLFLVSALSERWGCDPRRHGAGKTVWVELKTR</sequence>
<dbReference type="InterPro" id="IPR036890">
    <property type="entry name" value="HATPase_C_sf"/>
</dbReference>
<keyword evidence="3" id="KW-0547">Nucleotide-binding</keyword>
<name>A0A646KGY6_STRJU</name>
<gene>
    <name evidence="3" type="ORF">FF041_15405</name>
</gene>
<dbReference type="CDD" id="cd16936">
    <property type="entry name" value="HATPase_RsbW-like"/>
    <property type="match status" value="1"/>
</dbReference>
<dbReference type="EMBL" id="VCLA01000129">
    <property type="protein sequence ID" value="MQT01542.1"/>
    <property type="molecule type" value="Genomic_DNA"/>
</dbReference>
<feature type="domain" description="Histidine kinase/HSP90-like ATPase" evidence="2">
    <location>
        <begin position="13"/>
        <end position="130"/>
    </location>
</feature>